<dbReference type="SUPFAM" id="SSF52833">
    <property type="entry name" value="Thioredoxin-like"/>
    <property type="match status" value="1"/>
</dbReference>
<evidence type="ECO:0000256" key="1">
    <source>
        <dbReference type="ARBA" id="ARBA00004141"/>
    </source>
</evidence>
<evidence type="ECO:0000256" key="7">
    <source>
        <dbReference type="ARBA" id="ARBA00023002"/>
    </source>
</evidence>
<dbReference type="Gene3D" id="3.40.30.10">
    <property type="entry name" value="Glutaredoxin"/>
    <property type="match status" value="1"/>
</dbReference>
<evidence type="ECO:0000256" key="5">
    <source>
        <dbReference type="ARBA" id="ARBA00022729"/>
    </source>
</evidence>
<feature type="transmembrane region" description="Helical" evidence="11">
    <location>
        <begin position="7"/>
        <end position="26"/>
    </location>
</feature>
<dbReference type="PANTHER" id="PTHR13887">
    <property type="entry name" value="GLUTATHIONE S-TRANSFERASE KAPPA"/>
    <property type="match status" value="1"/>
</dbReference>
<evidence type="ECO:0000313" key="13">
    <source>
        <dbReference type="EMBL" id="MCD2421881.1"/>
    </source>
</evidence>
<dbReference type="InterPro" id="IPR038354">
    <property type="entry name" value="VKOR_sf"/>
</dbReference>
<dbReference type="Pfam" id="PF01323">
    <property type="entry name" value="DSBA"/>
    <property type="match status" value="1"/>
</dbReference>
<evidence type="ECO:0000256" key="2">
    <source>
        <dbReference type="ARBA" id="ARBA00006214"/>
    </source>
</evidence>
<organism evidence="13 14">
    <name type="scientific">Niabella pedocola</name>
    <dbReference type="NCBI Taxonomy" id="1752077"/>
    <lineage>
        <taxon>Bacteria</taxon>
        <taxon>Pseudomonadati</taxon>
        <taxon>Bacteroidota</taxon>
        <taxon>Chitinophagia</taxon>
        <taxon>Chitinophagales</taxon>
        <taxon>Chitinophagaceae</taxon>
        <taxon>Niabella</taxon>
    </lineage>
</organism>
<keyword evidence="7" id="KW-0560">Oxidoreductase</keyword>
<evidence type="ECO:0000256" key="10">
    <source>
        <dbReference type="ARBA" id="ARBA00023284"/>
    </source>
</evidence>
<feature type="transmembrane region" description="Helical" evidence="11">
    <location>
        <begin position="66"/>
        <end position="87"/>
    </location>
</feature>
<feature type="transmembrane region" description="Helical" evidence="11">
    <location>
        <begin position="92"/>
        <end position="113"/>
    </location>
</feature>
<evidence type="ECO:0000256" key="11">
    <source>
        <dbReference type="SAM" id="Phobius"/>
    </source>
</evidence>
<dbReference type="InterPro" id="IPR012932">
    <property type="entry name" value="VKOR"/>
</dbReference>
<dbReference type="EMBL" id="JAJNEC010000004">
    <property type="protein sequence ID" value="MCD2421881.1"/>
    <property type="molecule type" value="Genomic_DNA"/>
</dbReference>
<proteinExistence type="inferred from homology"/>
<dbReference type="InterPro" id="IPR001853">
    <property type="entry name" value="DSBA-like_thioredoxin_dom"/>
</dbReference>
<feature type="transmembrane region" description="Helical" evidence="11">
    <location>
        <begin position="166"/>
        <end position="187"/>
    </location>
</feature>
<evidence type="ECO:0000259" key="12">
    <source>
        <dbReference type="SMART" id="SM00756"/>
    </source>
</evidence>
<gene>
    <name evidence="13" type="ORF">LQ567_03850</name>
</gene>
<dbReference type="Pfam" id="PF07884">
    <property type="entry name" value="VKOR"/>
    <property type="match status" value="1"/>
</dbReference>
<dbReference type="PANTHER" id="PTHR13887:SF14">
    <property type="entry name" value="DISULFIDE BOND FORMATION PROTEIN D"/>
    <property type="match status" value="1"/>
</dbReference>
<reference evidence="13 14" key="1">
    <citation type="submission" date="2021-11" db="EMBL/GenBank/DDBJ databases">
        <title>Genomic of Niabella pedocola.</title>
        <authorList>
            <person name="Wu T."/>
        </authorList>
    </citation>
    <scope>NUCLEOTIDE SEQUENCE [LARGE SCALE GENOMIC DNA]</scope>
    <source>
        <strain evidence="13 14">JCM 31011</strain>
    </source>
</reference>
<accession>A0ABS8PPX5</accession>
<keyword evidence="4" id="KW-0874">Quinone</keyword>
<dbReference type="Proteomes" id="UP001199816">
    <property type="component" value="Unassembled WGS sequence"/>
</dbReference>
<keyword evidence="9" id="KW-1015">Disulfide bond</keyword>
<name>A0ABS8PPX5_9BACT</name>
<keyword evidence="14" id="KW-1185">Reference proteome</keyword>
<evidence type="ECO:0000256" key="9">
    <source>
        <dbReference type="ARBA" id="ARBA00023157"/>
    </source>
</evidence>
<feature type="domain" description="Vitamin K epoxide reductase" evidence="12">
    <location>
        <begin position="3"/>
        <end position="141"/>
    </location>
</feature>
<keyword evidence="3 11" id="KW-0812">Transmembrane</keyword>
<protein>
    <submittedName>
        <fullName evidence="13">DsbA family protein</fullName>
    </submittedName>
</protein>
<dbReference type="SMART" id="SM00756">
    <property type="entry name" value="VKc"/>
    <property type="match status" value="1"/>
</dbReference>
<keyword evidence="10" id="KW-0676">Redox-active center</keyword>
<feature type="transmembrane region" description="Helical" evidence="11">
    <location>
        <begin position="125"/>
        <end position="145"/>
    </location>
</feature>
<evidence type="ECO:0000256" key="8">
    <source>
        <dbReference type="ARBA" id="ARBA00023136"/>
    </source>
</evidence>
<dbReference type="Gene3D" id="1.20.1440.130">
    <property type="entry name" value="VKOR domain"/>
    <property type="match status" value="1"/>
</dbReference>
<dbReference type="RefSeq" id="WP_231002786.1">
    <property type="nucleotide sequence ID" value="NZ_JAJNEC010000004.1"/>
</dbReference>
<comment type="similarity">
    <text evidence="2">Belongs to the VKOR family.</text>
</comment>
<sequence>MKTIVIRVLAAVLMILAVVLSFYLFYKHLHAGGPDVCSAVFGNSCNGALSGPYAEVLGLPLGGWGILYYFVLGLFFLIPLLFGKAFLEGSRFFIFLFSCCSVGAGIYLMGVMLVHPGLFCPLCTIIHSINFLLFFLLIKINGYGFPQFFTSLRMRRGARQQAATAGFWKMFGFLVAGLFMASAFFGLKALALSVAAGQRVDLKKVLADYDRQPARQIPVGPGDASTGNPSGPMTLVIFTDFYCPACRMFAAETDSIVKKFSSTCRVVFKQFPLSTDCNPTIHKNMHAGACEAARAALAAAQQGRFMEYHRELFSSDSHEKKLASAAQQCGLNLPAFEAFRNSPAVTAILQANIAEGAALGIDGTPAVFLNGRQIRDTRPGVVRSVLVRELQSRQSSAVNK</sequence>
<evidence type="ECO:0000256" key="6">
    <source>
        <dbReference type="ARBA" id="ARBA00022989"/>
    </source>
</evidence>
<evidence type="ECO:0000313" key="14">
    <source>
        <dbReference type="Proteomes" id="UP001199816"/>
    </source>
</evidence>
<dbReference type="InterPro" id="IPR017937">
    <property type="entry name" value="Thioredoxin_CS"/>
</dbReference>
<comment type="caution">
    <text evidence="13">The sequence shown here is derived from an EMBL/GenBank/DDBJ whole genome shotgun (WGS) entry which is preliminary data.</text>
</comment>
<evidence type="ECO:0000256" key="4">
    <source>
        <dbReference type="ARBA" id="ARBA00022719"/>
    </source>
</evidence>
<keyword evidence="5" id="KW-0732">Signal</keyword>
<evidence type="ECO:0000256" key="3">
    <source>
        <dbReference type="ARBA" id="ARBA00022692"/>
    </source>
</evidence>
<dbReference type="InterPro" id="IPR036249">
    <property type="entry name" value="Thioredoxin-like_sf"/>
</dbReference>
<keyword evidence="6 11" id="KW-1133">Transmembrane helix</keyword>
<comment type="subcellular location">
    <subcellularLocation>
        <location evidence="1">Membrane</location>
        <topology evidence="1">Multi-pass membrane protein</topology>
    </subcellularLocation>
</comment>
<keyword evidence="8 11" id="KW-0472">Membrane</keyword>
<dbReference type="PROSITE" id="PS00194">
    <property type="entry name" value="THIOREDOXIN_1"/>
    <property type="match status" value="1"/>
</dbReference>